<dbReference type="AlphaFoldDB" id="A0A0D2D3X9"/>
<dbReference type="PANTHER" id="PTHR10622">
    <property type="entry name" value="HET DOMAIN-CONTAINING PROTEIN"/>
    <property type="match status" value="1"/>
</dbReference>
<evidence type="ECO:0000313" key="2">
    <source>
        <dbReference type="EMBL" id="KIW72286.1"/>
    </source>
</evidence>
<evidence type="ECO:0000259" key="1">
    <source>
        <dbReference type="Pfam" id="PF06985"/>
    </source>
</evidence>
<reference evidence="2 3" key="1">
    <citation type="submission" date="2015-01" db="EMBL/GenBank/DDBJ databases">
        <title>The Genome Sequence of Capronia semiimmersa CBS27337.</title>
        <authorList>
            <consortium name="The Broad Institute Genomics Platform"/>
            <person name="Cuomo C."/>
            <person name="de Hoog S."/>
            <person name="Gorbushina A."/>
            <person name="Stielow B."/>
            <person name="Teixiera M."/>
            <person name="Abouelleil A."/>
            <person name="Chapman S.B."/>
            <person name="Priest M."/>
            <person name="Young S.K."/>
            <person name="Wortman J."/>
            <person name="Nusbaum C."/>
            <person name="Birren B."/>
        </authorList>
    </citation>
    <scope>NUCLEOTIDE SEQUENCE [LARGE SCALE GENOMIC DNA]</scope>
    <source>
        <strain evidence="2 3">CBS 27337</strain>
    </source>
</reference>
<dbReference type="InterPro" id="IPR010730">
    <property type="entry name" value="HET"/>
</dbReference>
<dbReference type="Proteomes" id="UP000054266">
    <property type="component" value="Unassembled WGS sequence"/>
</dbReference>
<gene>
    <name evidence="2" type="ORF">PV04_00491</name>
</gene>
<dbReference type="STRING" id="5601.A0A0D2D3X9"/>
<accession>A0A0D2D3X9</accession>
<keyword evidence="3" id="KW-1185">Reference proteome</keyword>
<dbReference type="PANTHER" id="PTHR10622:SF10">
    <property type="entry name" value="HET DOMAIN-CONTAINING PROTEIN"/>
    <property type="match status" value="1"/>
</dbReference>
<dbReference type="HOGENOM" id="CLU_000288_138_11_1"/>
<sequence length="566" mass="64623">MWLLNTTTLTLREFYSDLPPYAILSHTWVKEEEVLFHELGTAECKRKEGYRKIKHCCAQAKADGLEYAWVDTCCIDTRSSSELSESINSMFRWYSEAHVCYAYLSDVANDSSSRSLEHSRWWTRGWTLQELLAPIHVVFYDKSWLEIGTKMSMLDKIVLITGISRPALSNPAVAKYQCAAEKMLWASRRETTRVEDTAYCLIGIFGISMPLVYGEGSGAFERLQLEILKRGDLSILAWTSDGIARNQYGMDLYPILARSPADFSSTSIGRGEEEETNWLWHDTSVSINSLALSISMPIITEAGQPWIAGELCTSMIGILNCQRDGRFVGIHLYLAPDNAAYMRQYPNDLFLVKESTPLPSPQRVYLSTWDYFPARRDALNIQISIHCVAVRKHSYRIVRICNDSGNPMYSSEPSHSQQSLWRVNLATKERCLVLLHNSLNSWFSLTLGNFEQRVWSHGVIGDLSQDFPLNTMPIWKGIQQCLWEERYASQHFNDRATYNVHGCTLSVKLDKLPRPRSPSDTLYFKVEITQPKHEATMSPYNKSQAHGVTYEDIEGLPEQLSRLSLN</sequence>
<protein>
    <recommendedName>
        <fullName evidence="1">Heterokaryon incompatibility domain-containing protein</fullName>
    </recommendedName>
</protein>
<proteinExistence type="predicted"/>
<evidence type="ECO:0000313" key="3">
    <source>
        <dbReference type="Proteomes" id="UP000054266"/>
    </source>
</evidence>
<organism evidence="2 3">
    <name type="scientific">Phialophora macrospora</name>
    <dbReference type="NCBI Taxonomy" id="1851006"/>
    <lineage>
        <taxon>Eukaryota</taxon>
        <taxon>Fungi</taxon>
        <taxon>Dikarya</taxon>
        <taxon>Ascomycota</taxon>
        <taxon>Pezizomycotina</taxon>
        <taxon>Eurotiomycetes</taxon>
        <taxon>Chaetothyriomycetidae</taxon>
        <taxon>Chaetothyriales</taxon>
        <taxon>Herpotrichiellaceae</taxon>
        <taxon>Phialophora</taxon>
    </lineage>
</organism>
<dbReference type="EMBL" id="KN846956">
    <property type="protein sequence ID" value="KIW72286.1"/>
    <property type="molecule type" value="Genomic_DNA"/>
</dbReference>
<feature type="domain" description="Heterokaryon incompatibility" evidence="1">
    <location>
        <begin position="21"/>
        <end position="114"/>
    </location>
</feature>
<dbReference type="Pfam" id="PF06985">
    <property type="entry name" value="HET"/>
    <property type="match status" value="1"/>
</dbReference>
<name>A0A0D2D3X9_9EURO</name>